<reference evidence="2" key="1">
    <citation type="journal article" date="2017" name="Front. Plant Sci.">
        <title>Climate Clever Clovers: New Paradigm to Reduce the Environmental Footprint of Ruminants by Breeding Low Methanogenic Forages Utilizing Haplotype Variation.</title>
        <authorList>
            <person name="Kaur P."/>
            <person name="Appels R."/>
            <person name="Bayer P.E."/>
            <person name="Keeble-Gagnere G."/>
            <person name="Wang J."/>
            <person name="Hirakawa H."/>
            <person name="Shirasawa K."/>
            <person name="Vercoe P."/>
            <person name="Stefanova K."/>
            <person name="Durmic Z."/>
            <person name="Nichols P."/>
            <person name="Revell C."/>
            <person name="Isobe S.N."/>
            <person name="Edwards D."/>
            <person name="Erskine W."/>
        </authorList>
    </citation>
    <scope>NUCLEOTIDE SEQUENCE [LARGE SCALE GENOMIC DNA]</scope>
    <source>
        <strain evidence="2">cv. Daliak</strain>
    </source>
</reference>
<dbReference type="EMBL" id="DF974090">
    <property type="protein sequence ID" value="GAU44954.1"/>
    <property type="molecule type" value="Genomic_DNA"/>
</dbReference>
<evidence type="ECO:0000313" key="2">
    <source>
        <dbReference type="Proteomes" id="UP000242715"/>
    </source>
</evidence>
<sequence length="79" mass="9180">MYHRGFLKMYLGQSPHLAQVNEYDDLVSLTPPPQAQDERVQRVDRIWHGTLPHVPAKNAKQCKFEQMCTNILFGGYNLH</sequence>
<accession>A0A2Z6NKL9</accession>
<proteinExistence type="predicted"/>
<dbReference type="Proteomes" id="UP000242715">
    <property type="component" value="Unassembled WGS sequence"/>
</dbReference>
<gene>
    <name evidence="1" type="ORF">TSUD_100260</name>
</gene>
<keyword evidence="2" id="KW-1185">Reference proteome</keyword>
<dbReference type="AlphaFoldDB" id="A0A2Z6NKL9"/>
<organism evidence="1 2">
    <name type="scientific">Trifolium subterraneum</name>
    <name type="common">Subterranean clover</name>
    <dbReference type="NCBI Taxonomy" id="3900"/>
    <lineage>
        <taxon>Eukaryota</taxon>
        <taxon>Viridiplantae</taxon>
        <taxon>Streptophyta</taxon>
        <taxon>Embryophyta</taxon>
        <taxon>Tracheophyta</taxon>
        <taxon>Spermatophyta</taxon>
        <taxon>Magnoliopsida</taxon>
        <taxon>eudicotyledons</taxon>
        <taxon>Gunneridae</taxon>
        <taxon>Pentapetalae</taxon>
        <taxon>rosids</taxon>
        <taxon>fabids</taxon>
        <taxon>Fabales</taxon>
        <taxon>Fabaceae</taxon>
        <taxon>Papilionoideae</taxon>
        <taxon>50 kb inversion clade</taxon>
        <taxon>NPAAA clade</taxon>
        <taxon>Hologalegina</taxon>
        <taxon>IRL clade</taxon>
        <taxon>Trifolieae</taxon>
        <taxon>Trifolium</taxon>
    </lineage>
</organism>
<name>A0A2Z6NKL9_TRISU</name>
<evidence type="ECO:0000313" key="1">
    <source>
        <dbReference type="EMBL" id="GAU44954.1"/>
    </source>
</evidence>
<protein>
    <submittedName>
        <fullName evidence="1">Uncharacterized protein</fullName>
    </submittedName>
</protein>